<organism evidence="1 2">
    <name type="scientific">Daphnia pulex</name>
    <name type="common">Water flea</name>
    <dbReference type="NCBI Taxonomy" id="6669"/>
    <lineage>
        <taxon>Eukaryota</taxon>
        <taxon>Metazoa</taxon>
        <taxon>Ecdysozoa</taxon>
        <taxon>Arthropoda</taxon>
        <taxon>Crustacea</taxon>
        <taxon>Branchiopoda</taxon>
        <taxon>Diplostraca</taxon>
        <taxon>Cladocera</taxon>
        <taxon>Anomopoda</taxon>
        <taxon>Daphniidae</taxon>
        <taxon>Daphnia</taxon>
    </lineage>
</organism>
<gene>
    <name evidence="1" type="ORF">DAPPUDRAFT_252575</name>
</gene>
<dbReference type="Proteomes" id="UP000000305">
    <property type="component" value="Unassembled WGS sequence"/>
</dbReference>
<protein>
    <submittedName>
        <fullName evidence="1">Uncharacterized protein</fullName>
    </submittedName>
</protein>
<evidence type="ECO:0000313" key="1">
    <source>
        <dbReference type="EMBL" id="EFX73919.1"/>
    </source>
</evidence>
<dbReference type="AlphaFoldDB" id="E9H310"/>
<dbReference type="KEGG" id="dpx:DAPPUDRAFT_252575"/>
<evidence type="ECO:0000313" key="2">
    <source>
        <dbReference type="Proteomes" id="UP000000305"/>
    </source>
</evidence>
<keyword evidence="2" id="KW-1185">Reference proteome</keyword>
<dbReference type="InParanoid" id="E9H310"/>
<name>E9H310_DAPPU</name>
<dbReference type="EMBL" id="GL732587">
    <property type="protein sequence ID" value="EFX73919.1"/>
    <property type="molecule type" value="Genomic_DNA"/>
</dbReference>
<proteinExistence type="predicted"/>
<sequence length="94" mass="10563">MVETRKIDDEDCQKSLEIDQALSRDACVFLFGYPYQERLKRNLSLQNGAGSRRGGTCSSSIWTGAGTYVAGQDTAQQQLRFQCKHHQVTSCIKM</sequence>
<reference evidence="1 2" key="1">
    <citation type="journal article" date="2011" name="Science">
        <title>The ecoresponsive genome of Daphnia pulex.</title>
        <authorList>
            <person name="Colbourne J.K."/>
            <person name="Pfrender M.E."/>
            <person name="Gilbert D."/>
            <person name="Thomas W.K."/>
            <person name="Tucker A."/>
            <person name="Oakley T.H."/>
            <person name="Tokishita S."/>
            <person name="Aerts A."/>
            <person name="Arnold G.J."/>
            <person name="Basu M.K."/>
            <person name="Bauer D.J."/>
            <person name="Caceres C.E."/>
            <person name="Carmel L."/>
            <person name="Casola C."/>
            <person name="Choi J.H."/>
            <person name="Detter J.C."/>
            <person name="Dong Q."/>
            <person name="Dusheyko S."/>
            <person name="Eads B.D."/>
            <person name="Frohlich T."/>
            <person name="Geiler-Samerotte K.A."/>
            <person name="Gerlach D."/>
            <person name="Hatcher P."/>
            <person name="Jogdeo S."/>
            <person name="Krijgsveld J."/>
            <person name="Kriventseva E.V."/>
            <person name="Kultz D."/>
            <person name="Laforsch C."/>
            <person name="Lindquist E."/>
            <person name="Lopez J."/>
            <person name="Manak J.R."/>
            <person name="Muller J."/>
            <person name="Pangilinan J."/>
            <person name="Patwardhan R.P."/>
            <person name="Pitluck S."/>
            <person name="Pritham E.J."/>
            <person name="Rechtsteiner A."/>
            <person name="Rho M."/>
            <person name="Rogozin I.B."/>
            <person name="Sakarya O."/>
            <person name="Salamov A."/>
            <person name="Schaack S."/>
            <person name="Shapiro H."/>
            <person name="Shiga Y."/>
            <person name="Skalitzky C."/>
            <person name="Smith Z."/>
            <person name="Souvorov A."/>
            <person name="Sung W."/>
            <person name="Tang Z."/>
            <person name="Tsuchiya D."/>
            <person name="Tu H."/>
            <person name="Vos H."/>
            <person name="Wang M."/>
            <person name="Wolf Y.I."/>
            <person name="Yamagata H."/>
            <person name="Yamada T."/>
            <person name="Ye Y."/>
            <person name="Shaw J.R."/>
            <person name="Andrews J."/>
            <person name="Crease T.J."/>
            <person name="Tang H."/>
            <person name="Lucas S.M."/>
            <person name="Robertson H.M."/>
            <person name="Bork P."/>
            <person name="Koonin E.V."/>
            <person name="Zdobnov E.M."/>
            <person name="Grigoriev I.V."/>
            <person name="Lynch M."/>
            <person name="Boore J.L."/>
        </authorList>
    </citation>
    <scope>NUCLEOTIDE SEQUENCE [LARGE SCALE GENOMIC DNA]</scope>
</reference>
<accession>E9H310</accession>
<dbReference type="HOGENOM" id="CLU_2388463_0_0_1"/>